<feature type="transmembrane region" description="Helical" evidence="6">
    <location>
        <begin position="189"/>
        <end position="207"/>
    </location>
</feature>
<dbReference type="Proteomes" id="UP000319432">
    <property type="component" value="Chromosome"/>
</dbReference>
<name>A0A502IFQ4_BRELA</name>
<evidence type="ECO:0000256" key="2">
    <source>
        <dbReference type="ARBA" id="ARBA00009142"/>
    </source>
</evidence>
<feature type="transmembrane region" description="Helical" evidence="6">
    <location>
        <begin position="103"/>
        <end position="124"/>
    </location>
</feature>
<dbReference type="AlphaFoldDB" id="A0A502IFQ4"/>
<evidence type="ECO:0000256" key="3">
    <source>
        <dbReference type="ARBA" id="ARBA00022692"/>
    </source>
</evidence>
<comment type="similarity">
    <text evidence="2 6">Belongs to the 4-toluene sulfonate uptake permease (TSUP) (TC 2.A.102) family.</text>
</comment>
<dbReference type="PANTHER" id="PTHR43701:SF2">
    <property type="entry name" value="MEMBRANE TRANSPORTER PROTEIN YJNA-RELATED"/>
    <property type="match status" value="1"/>
</dbReference>
<dbReference type="OrthoDB" id="5189995at2"/>
<keyword evidence="3 6" id="KW-0812">Transmembrane</keyword>
<evidence type="ECO:0000313" key="8">
    <source>
        <dbReference type="Proteomes" id="UP000319432"/>
    </source>
</evidence>
<gene>
    <name evidence="7" type="ORF">EEL30_03075</name>
</gene>
<keyword evidence="4 6" id="KW-1133">Transmembrane helix</keyword>
<evidence type="ECO:0000256" key="5">
    <source>
        <dbReference type="ARBA" id="ARBA00023136"/>
    </source>
</evidence>
<dbReference type="InterPro" id="IPR051598">
    <property type="entry name" value="TSUP/Inactive_protease-like"/>
</dbReference>
<reference evidence="7 8" key="1">
    <citation type="submission" date="2018-11" db="EMBL/GenBank/DDBJ databases">
        <title>Phylogenetic determinants of toxin gene distribution in genomes of Brevibacillus laterosporus.</title>
        <authorList>
            <person name="Glare T.R."/>
            <person name="Durrant A."/>
            <person name="Berry C."/>
            <person name="Palma L."/>
            <person name="Ormskirk M."/>
            <person name="Cox M.O."/>
        </authorList>
    </citation>
    <scope>NUCLEOTIDE SEQUENCE [LARGE SCALE GENOMIC DNA]</scope>
    <source>
        <strain evidence="7 8">1821L</strain>
    </source>
</reference>
<accession>A0A502IFQ4</accession>
<sequence length="256" mass="27729">MMDISLTLIGLLVGFLVGLTGVGGAALLTPFLIMMGIQPTIAVGTDLVYNSITKIFGTLQHWRQKTIDWTIVLYFGIGSVPSAILAVHFLHWIQTQFGSADTVVKKVLGFALILIPIVMLIKTIQSRKEVKPNKWQQKSTHEKRLLVITSGAILGFIVGLTSVGSGSLFALVLLYFFQMRGSLTVGTDIAHAFFLVTAAGFTHILYGSVNYATVLQLLTGSIPGVFIGSLLTLKVPTIHLRYLICGIILISGLKMI</sequence>
<dbReference type="PANTHER" id="PTHR43701">
    <property type="entry name" value="MEMBRANE TRANSPORTER PROTEIN MJ0441-RELATED"/>
    <property type="match status" value="1"/>
</dbReference>
<dbReference type="EMBL" id="CP033464">
    <property type="protein sequence ID" value="QDX91447.1"/>
    <property type="molecule type" value="Genomic_DNA"/>
</dbReference>
<evidence type="ECO:0000256" key="4">
    <source>
        <dbReference type="ARBA" id="ARBA00022989"/>
    </source>
</evidence>
<organism evidence="7 8">
    <name type="scientific">Brevibacillus laterosporus</name>
    <name type="common">Bacillus laterosporus</name>
    <dbReference type="NCBI Taxonomy" id="1465"/>
    <lineage>
        <taxon>Bacteria</taxon>
        <taxon>Bacillati</taxon>
        <taxon>Bacillota</taxon>
        <taxon>Bacilli</taxon>
        <taxon>Bacillales</taxon>
        <taxon>Paenibacillaceae</taxon>
        <taxon>Brevibacillus</taxon>
    </lineage>
</organism>
<feature type="transmembrane region" description="Helical" evidence="6">
    <location>
        <begin position="31"/>
        <end position="50"/>
    </location>
</feature>
<feature type="transmembrane region" description="Helical" evidence="6">
    <location>
        <begin position="239"/>
        <end position="255"/>
    </location>
</feature>
<evidence type="ECO:0000313" key="7">
    <source>
        <dbReference type="EMBL" id="QDX91447.1"/>
    </source>
</evidence>
<proteinExistence type="inferred from homology"/>
<protein>
    <recommendedName>
        <fullName evidence="6">Probable membrane transporter protein</fullName>
    </recommendedName>
</protein>
<dbReference type="InterPro" id="IPR002781">
    <property type="entry name" value="TM_pro_TauE-like"/>
</dbReference>
<keyword evidence="5 6" id="KW-0472">Membrane</keyword>
<evidence type="ECO:0000256" key="6">
    <source>
        <dbReference type="RuleBase" id="RU363041"/>
    </source>
</evidence>
<keyword evidence="8" id="KW-1185">Reference proteome</keyword>
<dbReference type="Pfam" id="PF01925">
    <property type="entry name" value="TauE"/>
    <property type="match status" value="1"/>
</dbReference>
<evidence type="ECO:0000256" key="1">
    <source>
        <dbReference type="ARBA" id="ARBA00004141"/>
    </source>
</evidence>
<keyword evidence="6" id="KW-1003">Cell membrane</keyword>
<dbReference type="GO" id="GO:0005886">
    <property type="term" value="C:plasma membrane"/>
    <property type="evidence" value="ECO:0007669"/>
    <property type="project" value="UniProtKB-SubCell"/>
</dbReference>
<feature type="transmembrane region" description="Helical" evidence="6">
    <location>
        <begin position="145"/>
        <end position="177"/>
    </location>
</feature>
<feature type="transmembrane region" description="Helical" evidence="6">
    <location>
        <begin position="214"/>
        <end position="233"/>
    </location>
</feature>
<feature type="transmembrane region" description="Helical" evidence="6">
    <location>
        <begin position="71"/>
        <end position="91"/>
    </location>
</feature>
<comment type="subcellular location">
    <subcellularLocation>
        <location evidence="6">Cell membrane</location>
        <topology evidence="6">Multi-pass membrane protein</topology>
    </subcellularLocation>
    <subcellularLocation>
        <location evidence="1">Membrane</location>
        <topology evidence="1">Multi-pass membrane protein</topology>
    </subcellularLocation>
</comment>